<feature type="compositionally biased region" description="Basic and acidic residues" evidence="1">
    <location>
        <begin position="82"/>
        <end position="96"/>
    </location>
</feature>
<dbReference type="InParanoid" id="A0A165D5U6"/>
<keyword evidence="3" id="KW-1185">Reference proteome</keyword>
<sequence>MRQTTVFMDRSGNPMTYTHNTHNVRLMMPKPIPPPESSRVLRKGLWDCHLVDGQVVITQKTSQEARSLESGYVDGGSLSRTSRKEVSETKQVSETKRLRRIPIGPRPMKRQETLVSLYADLSVLTMLTA</sequence>
<reference evidence="2 3" key="1">
    <citation type="journal article" date="2016" name="Mol. Biol. Evol.">
        <title>Comparative Genomics of Early-Diverging Mushroom-Forming Fungi Provides Insights into the Origins of Lignocellulose Decay Capabilities.</title>
        <authorList>
            <person name="Nagy L.G."/>
            <person name="Riley R."/>
            <person name="Tritt A."/>
            <person name="Adam C."/>
            <person name="Daum C."/>
            <person name="Floudas D."/>
            <person name="Sun H."/>
            <person name="Yadav J.S."/>
            <person name="Pangilinan J."/>
            <person name="Larsson K.H."/>
            <person name="Matsuura K."/>
            <person name="Barry K."/>
            <person name="Labutti K."/>
            <person name="Kuo R."/>
            <person name="Ohm R.A."/>
            <person name="Bhattacharya S.S."/>
            <person name="Shirouzu T."/>
            <person name="Yoshinaga Y."/>
            <person name="Martin F.M."/>
            <person name="Grigoriev I.V."/>
            <person name="Hibbett D.S."/>
        </authorList>
    </citation>
    <scope>NUCLEOTIDE SEQUENCE [LARGE SCALE GENOMIC DNA]</scope>
    <source>
        <strain evidence="2 3">93-53</strain>
    </source>
</reference>
<evidence type="ECO:0000313" key="3">
    <source>
        <dbReference type="Proteomes" id="UP000076871"/>
    </source>
</evidence>
<dbReference type="EMBL" id="KV427638">
    <property type="protein sequence ID" value="KZT04205.1"/>
    <property type="molecule type" value="Genomic_DNA"/>
</dbReference>
<proteinExistence type="predicted"/>
<gene>
    <name evidence="2" type="ORF">LAESUDRAFT_313638</name>
</gene>
<evidence type="ECO:0000313" key="2">
    <source>
        <dbReference type="EMBL" id="KZT04205.1"/>
    </source>
</evidence>
<feature type="region of interest" description="Disordered" evidence="1">
    <location>
        <begin position="62"/>
        <end position="98"/>
    </location>
</feature>
<dbReference type="Proteomes" id="UP000076871">
    <property type="component" value="Unassembled WGS sequence"/>
</dbReference>
<dbReference type="AlphaFoldDB" id="A0A165D5U6"/>
<dbReference type="GeneID" id="63819002"/>
<protein>
    <submittedName>
        <fullName evidence="2">Uncharacterized protein</fullName>
    </submittedName>
</protein>
<dbReference type="RefSeq" id="XP_040761945.1">
    <property type="nucleotide sequence ID" value="XM_040901971.1"/>
</dbReference>
<name>A0A165D5U6_9APHY</name>
<accession>A0A165D5U6</accession>
<organism evidence="2 3">
    <name type="scientific">Laetiporus sulphureus 93-53</name>
    <dbReference type="NCBI Taxonomy" id="1314785"/>
    <lineage>
        <taxon>Eukaryota</taxon>
        <taxon>Fungi</taxon>
        <taxon>Dikarya</taxon>
        <taxon>Basidiomycota</taxon>
        <taxon>Agaricomycotina</taxon>
        <taxon>Agaricomycetes</taxon>
        <taxon>Polyporales</taxon>
        <taxon>Laetiporus</taxon>
    </lineage>
</organism>
<evidence type="ECO:0000256" key="1">
    <source>
        <dbReference type="SAM" id="MobiDB-lite"/>
    </source>
</evidence>